<keyword evidence="1" id="KW-0732">Signal</keyword>
<dbReference type="InterPro" id="IPR036514">
    <property type="entry name" value="SGNH_hydro_sf"/>
</dbReference>
<dbReference type="Pfam" id="PF13472">
    <property type="entry name" value="Lipase_GDSL_2"/>
    <property type="match status" value="1"/>
</dbReference>
<feature type="chain" id="PRO_5012097233" description="SGNH hydrolase-type esterase domain-containing protein" evidence="1">
    <location>
        <begin position="21"/>
        <end position="219"/>
    </location>
</feature>
<dbReference type="EMBL" id="MBTF01000010">
    <property type="protein sequence ID" value="OOQ60069.1"/>
    <property type="molecule type" value="Genomic_DNA"/>
</dbReference>
<reference evidence="3 4" key="1">
    <citation type="submission" date="2016-07" db="EMBL/GenBank/DDBJ databases">
        <title>Genomic analysis of zinc-resistant bacterium Mucilaginibacter pedocola TBZ30.</title>
        <authorList>
            <person name="Huang J."/>
            <person name="Tang J."/>
        </authorList>
    </citation>
    <scope>NUCLEOTIDE SEQUENCE [LARGE SCALE GENOMIC DNA]</scope>
    <source>
        <strain evidence="3 4">TBZ30</strain>
    </source>
</reference>
<keyword evidence="4" id="KW-1185">Reference proteome</keyword>
<dbReference type="Proteomes" id="UP000189739">
    <property type="component" value="Unassembled WGS sequence"/>
</dbReference>
<evidence type="ECO:0000313" key="4">
    <source>
        <dbReference type="Proteomes" id="UP000189739"/>
    </source>
</evidence>
<dbReference type="InterPro" id="IPR013830">
    <property type="entry name" value="SGNH_hydro"/>
</dbReference>
<dbReference type="Gene3D" id="3.40.50.1110">
    <property type="entry name" value="SGNH hydrolase"/>
    <property type="match status" value="1"/>
</dbReference>
<protein>
    <recommendedName>
        <fullName evidence="2">SGNH hydrolase-type esterase domain-containing protein</fullName>
    </recommendedName>
</protein>
<sequence>MKLKIIVLFIVALAGFSAKAQSGFPFDNEIRDFKHADSLKFPPKNGILFIGSSSIRKWTDLEQRFSDKPIIRRGVGGCTLEQLVDYYTPYILFPYQPKKIFVYAGENDIAAGKSGDFVAEEFVKLWGMLSSKLPNTEVYFMAVKPSPSRAKFFPEVKIANTKIKAFLTGKKKGRYIDVATVILNPATQQPDESLFEGDLLHLNKTGYDKWQAVLQPYVK</sequence>
<gene>
    <name evidence="3" type="ORF">BC343_27460</name>
</gene>
<dbReference type="AlphaFoldDB" id="A0A1S9PGJ6"/>
<accession>A0A1S9PGJ6</accession>
<feature type="domain" description="SGNH hydrolase-type esterase" evidence="2">
    <location>
        <begin position="57"/>
        <end position="208"/>
    </location>
</feature>
<evidence type="ECO:0000259" key="2">
    <source>
        <dbReference type="Pfam" id="PF13472"/>
    </source>
</evidence>
<evidence type="ECO:0000256" key="1">
    <source>
        <dbReference type="SAM" id="SignalP"/>
    </source>
</evidence>
<name>A0A1S9PGJ6_9SPHI</name>
<dbReference type="RefSeq" id="WP_078348041.1">
    <property type="nucleotide sequence ID" value="NZ_MBTF01000010.1"/>
</dbReference>
<dbReference type="SUPFAM" id="SSF52266">
    <property type="entry name" value="SGNH hydrolase"/>
    <property type="match status" value="1"/>
</dbReference>
<dbReference type="OrthoDB" id="9790057at2"/>
<proteinExistence type="predicted"/>
<dbReference type="GO" id="GO:0016788">
    <property type="term" value="F:hydrolase activity, acting on ester bonds"/>
    <property type="evidence" value="ECO:0007669"/>
    <property type="project" value="UniProtKB-ARBA"/>
</dbReference>
<evidence type="ECO:0000313" key="3">
    <source>
        <dbReference type="EMBL" id="OOQ60069.1"/>
    </source>
</evidence>
<feature type="signal peptide" evidence="1">
    <location>
        <begin position="1"/>
        <end position="20"/>
    </location>
</feature>
<organism evidence="3 4">
    <name type="scientific">Mucilaginibacter pedocola</name>
    <dbReference type="NCBI Taxonomy" id="1792845"/>
    <lineage>
        <taxon>Bacteria</taxon>
        <taxon>Pseudomonadati</taxon>
        <taxon>Bacteroidota</taxon>
        <taxon>Sphingobacteriia</taxon>
        <taxon>Sphingobacteriales</taxon>
        <taxon>Sphingobacteriaceae</taxon>
        <taxon>Mucilaginibacter</taxon>
    </lineage>
</organism>
<dbReference type="STRING" id="1792845.BC343_27460"/>
<comment type="caution">
    <text evidence="3">The sequence shown here is derived from an EMBL/GenBank/DDBJ whole genome shotgun (WGS) entry which is preliminary data.</text>
</comment>